<dbReference type="EMBL" id="ML738746">
    <property type="protein sequence ID" value="KAE8156797.1"/>
    <property type="molecule type" value="Genomic_DNA"/>
</dbReference>
<evidence type="ECO:0000313" key="2">
    <source>
        <dbReference type="Proteomes" id="UP000326950"/>
    </source>
</evidence>
<organism evidence="1 2">
    <name type="scientific">Aspergillus tamarii</name>
    <dbReference type="NCBI Taxonomy" id="41984"/>
    <lineage>
        <taxon>Eukaryota</taxon>
        <taxon>Fungi</taxon>
        <taxon>Dikarya</taxon>
        <taxon>Ascomycota</taxon>
        <taxon>Pezizomycotina</taxon>
        <taxon>Eurotiomycetes</taxon>
        <taxon>Eurotiomycetidae</taxon>
        <taxon>Eurotiales</taxon>
        <taxon>Aspergillaceae</taxon>
        <taxon>Aspergillus</taxon>
        <taxon>Aspergillus subgen. Circumdati</taxon>
    </lineage>
</organism>
<dbReference type="Proteomes" id="UP000326950">
    <property type="component" value="Unassembled WGS sequence"/>
</dbReference>
<keyword evidence="2" id="KW-1185">Reference proteome</keyword>
<dbReference type="AlphaFoldDB" id="A0A5N6UDU1"/>
<name>A0A5N6UDU1_ASPTM</name>
<proteinExistence type="predicted"/>
<sequence length="53" mass="6446">MVAMWITHDRRIDIPWRLVLTSSRCYARPSPGGYSYYWSWAVSHIYWICPWPI</sequence>
<evidence type="ECO:0000313" key="1">
    <source>
        <dbReference type="EMBL" id="KAE8156797.1"/>
    </source>
</evidence>
<reference evidence="1 2" key="1">
    <citation type="submission" date="2019-04" db="EMBL/GenBank/DDBJ databases">
        <title>Friends and foes A comparative genomics study of 23 Aspergillus species from section Flavi.</title>
        <authorList>
            <consortium name="DOE Joint Genome Institute"/>
            <person name="Kjaerbolling I."/>
            <person name="Vesth T."/>
            <person name="Frisvad J.C."/>
            <person name="Nybo J.L."/>
            <person name="Theobald S."/>
            <person name="Kildgaard S."/>
            <person name="Isbrandt T."/>
            <person name="Kuo A."/>
            <person name="Sato A."/>
            <person name="Lyhne E.K."/>
            <person name="Kogle M.E."/>
            <person name="Wiebenga A."/>
            <person name="Kun R.S."/>
            <person name="Lubbers R.J."/>
            <person name="Makela M.R."/>
            <person name="Barry K."/>
            <person name="Chovatia M."/>
            <person name="Clum A."/>
            <person name="Daum C."/>
            <person name="Haridas S."/>
            <person name="He G."/>
            <person name="LaButti K."/>
            <person name="Lipzen A."/>
            <person name="Mondo S."/>
            <person name="Riley R."/>
            <person name="Salamov A."/>
            <person name="Simmons B.A."/>
            <person name="Magnuson J.K."/>
            <person name="Henrissat B."/>
            <person name="Mortensen U.H."/>
            <person name="Larsen T.O."/>
            <person name="Devries R.P."/>
            <person name="Grigoriev I.V."/>
            <person name="Machida M."/>
            <person name="Baker S.E."/>
            <person name="Andersen M.R."/>
        </authorList>
    </citation>
    <scope>NUCLEOTIDE SEQUENCE [LARGE SCALE GENOMIC DNA]</scope>
    <source>
        <strain evidence="1 2">CBS 117626</strain>
    </source>
</reference>
<gene>
    <name evidence="1" type="ORF">BDV40DRAFT_280209</name>
</gene>
<accession>A0A5N6UDU1</accession>
<protein>
    <submittedName>
        <fullName evidence="1">Uncharacterized protein</fullName>
    </submittedName>
</protein>